<sequence>MRAALFATFFALFAGQALAHFNVTIAAPVGNINASQFLTFDDPVLTTCQSNCSTAITAIQQCGDTNDACLCSNATVQAIVQCEQCMFDELIALNRPPLDPRAGQTAAIAAYAAACQGSLTDDQILPGNASQFMVLNPKLIALTPPPFNGPFEQILTTFGTVVSVIAATLLGGGLIAVVNTM</sequence>
<gene>
    <name evidence="3" type="ORF">PYCCODRAFT_1426787</name>
</gene>
<keyword evidence="1" id="KW-1133">Transmembrane helix</keyword>
<feature type="signal peptide" evidence="2">
    <location>
        <begin position="1"/>
        <end position="19"/>
    </location>
</feature>
<proteinExistence type="predicted"/>
<dbReference type="Proteomes" id="UP000193067">
    <property type="component" value="Unassembled WGS sequence"/>
</dbReference>
<evidence type="ECO:0008006" key="5">
    <source>
        <dbReference type="Google" id="ProtNLM"/>
    </source>
</evidence>
<organism evidence="3 4">
    <name type="scientific">Trametes coccinea (strain BRFM310)</name>
    <name type="common">Pycnoporus coccineus</name>
    <dbReference type="NCBI Taxonomy" id="1353009"/>
    <lineage>
        <taxon>Eukaryota</taxon>
        <taxon>Fungi</taxon>
        <taxon>Dikarya</taxon>
        <taxon>Basidiomycota</taxon>
        <taxon>Agaricomycotina</taxon>
        <taxon>Agaricomycetes</taxon>
        <taxon>Polyporales</taxon>
        <taxon>Polyporaceae</taxon>
        <taxon>Trametes</taxon>
    </lineage>
</organism>
<dbReference type="OrthoDB" id="2953532at2759"/>
<reference evidence="3 4" key="1">
    <citation type="journal article" date="2015" name="Biotechnol. Biofuels">
        <title>Enhanced degradation of softwood versus hardwood by the white-rot fungus Pycnoporus coccineus.</title>
        <authorList>
            <person name="Couturier M."/>
            <person name="Navarro D."/>
            <person name="Chevret D."/>
            <person name="Henrissat B."/>
            <person name="Piumi F."/>
            <person name="Ruiz-Duenas F.J."/>
            <person name="Martinez A.T."/>
            <person name="Grigoriev I.V."/>
            <person name="Riley R."/>
            <person name="Lipzen A."/>
            <person name="Berrin J.G."/>
            <person name="Master E.R."/>
            <person name="Rosso M.N."/>
        </authorList>
    </citation>
    <scope>NUCLEOTIDE SEQUENCE [LARGE SCALE GENOMIC DNA]</scope>
    <source>
        <strain evidence="3 4">BRFM310</strain>
    </source>
</reference>
<accession>A0A1Y2IFK2</accession>
<evidence type="ECO:0000313" key="3">
    <source>
        <dbReference type="EMBL" id="OSC99975.1"/>
    </source>
</evidence>
<keyword evidence="1" id="KW-0472">Membrane</keyword>
<evidence type="ECO:0000256" key="2">
    <source>
        <dbReference type="SAM" id="SignalP"/>
    </source>
</evidence>
<evidence type="ECO:0000313" key="4">
    <source>
        <dbReference type="Proteomes" id="UP000193067"/>
    </source>
</evidence>
<name>A0A1Y2IFK2_TRAC3</name>
<dbReference type="STRING" id="1353009.A0A1Y2IFK2"/>
<keyword evidence="2" id="KW-0732">Signal</keyword>
<dbReference type="AlphaFoldDB" id="A0A1Y2IFK2"/>
<keyword evidence="4" id="KW-1185">Reference proteome</keyword>
<feature type="transmembrane region" description="Helical" evidence="1">
    <location>
        <begin position="154"/>
        <end position="178"/>
    </location>
</feature>
<protein>
    <recommendedName>
        <fullName evidence="5">Extracellular membrane protein CFEM domain-containing protein</fullName>
    </recommendedName>
</protein>
<feature type="chain" id="PRO_5012508419" description="Extracellular membrane protein CFEM domain-containing protein" evidence="2">
    <location>
        <begin position="20"/>
        <end position="181"/>
    </location>
</feature>
<keyword evidence="1" id="KW-0812">Transmembrane</keyword>
<dbReference type="EMBL" id="KZ084122">
    <property type="protein sequence ID" value="OSC99975.1"/>
    <property type="molecule type" value="Genomic_DNA"/>
</dbReference>
<evidence type="ECO:0000256" key="1">
    <source>
        <dbReference type="SAM" id="Phobius"/>
    </source>
</evidence>